<dbReference type="Pfam" id="PF00126">
    <property type="entry name" value="HTH_1"/>
    <property type="match status" value="1"/>
</dbReference>
<name>A0ABX8V2Q0_9BURK</name>
<evidence type="ECO:0000256" key="4">
    <source>
        <dbReference type="ARBA" id="ARBA00023163"/>
    </source>
</evidence>
<dbReference type="PANTHER" id="PTHR30579:SF7">
    <property type="entry name" value="HTH-TYPE TRANSCRIPTIONAL REGULATOR LRHA-RELATED"/>
    <property type="match status" value="1"/>
</dbReference>
<dbReference type="EMBL" id="CP080096">
    <property type="protein sequence ID" value="QYD73345.1"/>
    <property type="molecule type" value="Genomic_DNA"/>
</dbReference>
<dbReference type="InterPro" id="IPR036390">
    <property type="entry name" value="WH_DNA-bd_sf"/>
</dbReference>
<accession>A0ABX8V2Q0</accession>
<sequence>MQPKDLQTDWLRAFVAVVDTGSLTAAARLVYRSQSAVSMQIKKLEEAVGKPLLSRDSKHVSLTPVGADLLVYARRMLELQAEALAAIHGAHITGRIRLGVPDDYAMAYLTSVLRQFSTRYPNIEVTLVCEQSTVLIPKVERSELELAVVTRDHPERGTLLFREGLVWVGDEQHEAWRRDPLPIAVHEAGSLPRAIALSALAAQKRDYRIVYHSPNVAGQHAAAASGMAIAVLTRCSVPPALKILDARHGLPDLPELDVALVRGKKSVRSQAVDAMHEQIVLALGKGTDQGSV</sequence>
<dbReference type="InterPro" id="IPR005119">
    <property type="entry name" value="LysR_subst-bd"/>
</dbReference>
<comment type="similarity">
    <text evidence="1">Belongs to the LysR transcriptional regulatory family.</text>
</comment>
<dbReference type="PANTHER" id="PTHR30579">
    <property type="entry name" value="TRANSCRIPTIONAL REGULATOR"/>
    <property type="match status" value="1"/>
</dbReference>
<dbReference type="PROSITE" id="PS50931">
    <property type="entry name" value="HTH_LYSR"/>
    <property type="match status" value="1"/>
</dbReference>
<dbReference type="RefSeq" id="WP_219803087.1">
    <property type="nucleotide sequence ID" value="NZ_CP080096.1"/>
</dbReference>
<dbReference type="Proteomes" id="UP000826462">
    <property type="component" value="Chromosome 2"/>
</dbReference>
<protein>
    <submittedName>
        <fullName evidence="6">LysR family transcriptional regulator</fullName>
    </submittedName>
</protein>
<dbReference type="InterPro" id="IPR050176">
    <property type="entry name" value="LTTR"/>
</dbReference>
<organism evidence="6 7">
    <name type="scientific">Paraburkholderia edwinii</name>
    <dbReference type="NCBI Taxonomy" id="2861782"/>
    <lineage>
        <taxon>Bacteria</taxon>
        <taxon>Pseudomonadati</taxon>
        <taxon>Pseudomonadota</taxon>
        <taxon>Betaproteobacteria</taxon>
        <taxon>Burkholderiales</taxon>
        <taxon>Burkholderiaceae</taxon>
        <taxon>Paraburkholderia</taxon>
    </lineage>
</organism>
<dbReference type="PRINTS" id="PR00039">
    <property type="entry name" value="HTHLYSR"/>
</dbReference>
<dbReference type="Gene3D" id="1.10.10.10">
    <property type="entry name" value="Winged helix-like DNA-binding domain superfamily/Winged helix DNA-binding domain"/>
    <property type="match status" value="1"/>
</dbReference>
<evidence type="ECO:0000313" key="6">
    <source>
        <dbReference type="EMBL" id="QYD73345.1"/>
    </source>
</evidence>
<keyword evidence="3" id="KW-0238">DNA-binding</keyword>
<dbReference type="Gene3D" id="3.40.190.10">
    <property type="entry name" value="Periplasmic binding protein-like II"/>
    <property type="match status" value="2"/>
</dbReference>
<evidence type="ECO:0000256" key="2">
    <source>
        <dbReference type="ARBA" id="ARBA00023015"/>
    </source>
</evidence>
<feature type="domain" description="HTH lysR-type" evidence="5">
    <location>
        <begin position="6"/>
        <end position="63"/>
    </location>
</feature>
<evidence type="ECO:0000313" key="7">
    <source>
        <dbReference type="Proteomes" id="UP000826462"/>
    </source>
</evidence>
<proteinExistence type="inferred from homology"/>
<keyword evidence="7" id="KW-1185">Reference proteome</keyword>
<evidence type="ECO:0000256" key="1">
    <source>
        <dbReference type="ARBA" id="ARBA00009437"/>
    </source>
</evidence>
<reference evidence="6 7" key="1">
    <citation type="submission" date="2021-07" db="EMBL/GenBank/DDBJ databases">
        <title>Paraburkholderia edwinii protects Aspergillus sp. from phenazines by acting as a toxin sponge.</title>
        <authorList>
            <person name="Dahlstrom K.M."/>
            <person name="Newman D.K."/>
        </authorList>
    </citation>
    <scope>NUCLEOTIDE SEQUENCE [LARGE SCALE GENOMIC DNA]</scope>
    <source>
        <strain evidence="6 7">Pe01</strain>
    </source>
</reference>
<evidence type="ECO:0000259" key="5">
    <source>
        <dbReference type="PROSITE" id="PS50931"/>
    </source>
</evidence>
<evidence type="ECO:0000256" key="3">
    <source>
        <dbReference type="ARBA" id="ARBA00023125"/>
    </source>
</evidence>
<keyword evidence="4" id="KW-0804">Transcription</keyword>
<dbReference type="Pfam" id="PF03466">
    <property type="entry name" value="LysR_substrate"/>
    <property type="match status" value="1"/>
</dbReference>
<keyword evidence="2" id="KW-0805">Transcription regulation</keyword>
<dbReference type="InterPro" id="IPR036388">
    <property type="entry name" value="WH-like_DNA-bd_sf"/>
</dbReference>
<dbReference type="InterPro" id="IPR000847">
    <property type="entry name" value="LysR_HTH_N"/>
</dbReference>
<dbReference type="SUPFAM" id="SSF53850">
    <property type="entry name" value="Periplasmic binding protein-like II"/>
    <property type="match status" value="1"/>
</dbReference>
<gene>
    <name evidence="6" type="ORF">KZJ38_27315</name>
</gene>
<dbReference type="SUPFAM" id="SSF46785">
    <property type="entry name" value="Winged helix' DNA-binding domain"/>
    <property type="match status" value="1"/>
</dbReference>